<feature type="domain" description="ABC-2 type transporter transmembrane" evidence="6">
    <location>
        <begin position="23"/>
        <end position="222"/>
    </location>
</feature>
<feature type="transmembrane region" description="Helical" evidence="5">
    <location>
        <begin position="34"/>
        <end position="59"/>
    </location>
</feature>
<proteinExistence type="predicted"/>
<evidence type="ECO:0000256" key="3">
    <source>
        <dbReference type="ARBA" id="ARBA00022989"/>
    </source>
</evidence>
<evidence type="ECO:0000256" key="1">
    <source>
        <dbReference type="ARBA" id="ARBA00004141"/>
    </source>
</evidence>
<accession>A0A7W7HPF6</accession>
<name>A0A7W7HPF6_9ACTN</name>
<feature type="transmembrane region" description="Helical" evidence="5">
    <location>
        <begin position="115"/>
        <end position="137"/>
    </location>
</feature>
<dbReference type="Proteomes" id="UP000590511">
    <property type="component" value="Unassembled WGS sequence"/>
</dbReference>
<dbReference type="InterPro" id="IPR013525">
    <property type="entry name" value="ABC2_TM"/>
</dbReference>
<evidence type="ECO:0000259" key="6">
    <source>
        <dbReference type="Pfam" id="PF01061"/>
    </source>
</evidence>
<sequence length="267" mass="28301">MTTRERLPASTVLWRTAETMRLGRREFASNYTPAATLFATLPRGVLQIVFFTVLGGVVAGDGHRAYAFVGGLAIALTTTNTVGVINVPFGDKYFGTFWRIRTGAMPVALLQYARAAPYLIAGFVLFIIEAAIAALLLDMSGLAVRLLPWLPLFALMACGYALLGIAAATATIAKRADVLAPNLLACLTMLCSGAFLPPGRVGWVDAVGSVLPVRHGLAAVHAGLAGRPWQTEALLELAICLASAVLGILAVIMQTRRATRHGHDDFA</sequence>
<evidence type="ECO:0000313" key="7">
    <source>
        <dbReference type="EMBL" id="GIE44888.1"/>
    </source>
</evidence>
<dbReference type="EMBL" id="BOMP01000144">
    <property type="protein sequence ID" value="GIE44888.1"/>
    <property type="molecule type" value="Genomic_DNA"/>
</dbReference>
<dbReference type="GO" id="GO:0140359">
    <property type="term" value="F:ABC-type transporter activity"/>
    <property type="evidence" value="ECO:0007669"/>
    <property type="project" value="InterPro"/>
</dbReference>
<evidence type="ECO:0000313" key="9">
    <source>
        <dbReference type="Proteomes" id="UP000590511"/>
    </source>
</evidence>
<comment type="caution">
    <text evidence="8">The sequence shown here is derived from an EMBL/GenBank/DDBJ whole genome shotgun (WGS) entry which is preliminary data.</text>
</comment>
<reference evidence="8 9" key="1">
    <citation type="submission" date="2020-08" db="EMBL/GenBank/DDBJ databases">
        <title>Sequencing the genomes of 1000 actinobacteria strains.</title>
        <authorList>
            <person name="Klenk H.-P."/>
        </authorList>
    </citation>
    <scope>NUCLEOTIDE SEQUENCE [LARGE SCALE GENOMIC DNA]</scope>
    <source>
        <strain evidence="8 9">DSM 43150</strain>
    </source>
</reference>
<evidence type="ECO:0000313" key="10">
    <source>
        <dbReference type="Proteomes" id="UP000631312"/>
    </source>
</evidence>
<evidence type="ECO:0000256" key="5">
    <source>
        <dbReference type="SAM" id="Phobius"/>
    </source>
</evidence>
<evidence type="ECO:0000256" key="4">
    <source>
        <dbReference type="ARBA" id="ARBA00023136"/>
    </source>
</evidence>
<evidence type="ECO:0000256" key="2">
    <source>
        <dbReference type="ARBA" id="ARBA00022692"/>
    </source>
</evidence>
<keyword evidence="2 5" id="KW-0812">Transmembrane</keyword>
<dbReference type="GO" id="GO:0016020">
    <property type="term" value="C:membrane"/>
    <property type="evidence" value="ECO:0007669"/>
    <property type="project" value="UniProtKB-SubCell"/>
</dbReference>
<comment type="subcellular location">
    <subcellularLocation>
        <location evidence="1">Membrane</location>
        <topology evidence="1">Multi-pass membrane protein</topology>
    </subcellularLocation>
</comment>
<feature type="transmembrane region" description="Helical" evidence="5">
    <location>
        <begin position="149"/>
        <end position="172"/>
    </location>
</feature>
<gene>
    <name evidence="7" type="ORF">Alo02nite_77860</name>
    <name evidence="8" type="ORF">BJ964_008396</name>
</gene>
<reference evidence="7 10" key="2">
    <citation type="submission" date="2021-01" db="EMBL/GenBank/DDBJ databases">
        <title>Whole genome shotgun sequence of Actinoplanes lobatus NBRC 12513.</title>
        <authorList>
            <person name="Komaki H."/>
            <person name="Tamura T."/>
        </authorList>
    </citation>
    <scope>NUCLEOTIDE SEQUENCE [LARGE SCALE GENOMIC DNA]</scope>
    <source>
        <strain evidence="7 10">NBRC 12513</strain>
    </source>
</reference>
<evidence type="ECO:0000313" key="8">
    <source>
        <dbReference type="EMBL" id="MBB4754235.1"/>
    </source>
</evidence>
<organism evidence="8 9">
    <name type="scientific">Actinoplanes lobatus</name>
    <dbReference type="NCBI Taxonomy" id="113568"/>
    <lineage>
        <taxon>Bacteria</taxon>
        <taxon>Bacillati</taxon>
        <taxon>Actinomycetota</taxon>
        <taxon>Actinomycetes</taxon>
        <taxon>Micromonosporales</taxon>
        <taxon>Micromonosporaceae</taxon>
        <taxon>Actinoplanes</taxon>
    </lineage>
</organism>
<protein>
    <submittedName>
        <fullName evidence="8">ABC-2 type transport system permease protein</fullName>
    </submittedName>
</protein>
<dbReference type="Pfam" id="PF01061">
    <property type="entry name" value="ABC2_membrane"/>
    <property type="match status" value="1"/>
</dbReference>
<dbReference type="AlphaFoldDB" id="A0A7W7HPF6"/>
<keyword evidence="10" id="KW-1185">Reference proteome</keyword>
<feature type="transmembrane region" description="Helical" evidence="5">
    <location>
        <begin position="233"/>
        <end position="253"/>
    </location>
</feature>
<keyword evidence="3 5" id="KW-1133">Transmembrane helix</keyword>
<dbReference type="EMBL" id="JACHNC010000001">
    <property type="protein sequence ID" value="MBB4754235.1"/>
    <property type="molecule type" value="Genomic_DNA"/>
</dbReference>
<keyword evidence="4 5" id="KW-0472">Membrane</keyword>
<feature type="transmembrane region" description="Helical" evidence="5">
    <location>
        <begin position="65"/>
        <end position="89"/>
    </location>
</feature>
<dbReference type="RefSeq" id="WP_188125832.1">
    <property type="nucleotide sequence ID" value="NZ_BOMP01000144.1"/>
</dbReference>
<feature type="transmembrane region" description="Helical" evidence="5">
    <location>
        <begin position="179"/>
        <end position="196"/>
    </location>
</feature>
<dbReference type="Proteomes" id="UP000631312">
    <property type="component" value="Unassembled WGS sequence"/>
</dbReference>